<name>A0AAD5RF92_9PEZI</name>
<evidence type="ECO:0000313" key="1">
    <source>
        <dbReference type="EMBL" id="KAJ2891376.1"/>
    </source>
</evidence>
<dbReference type="EMBL" id="JAKWBI020001116">
    <property type="protein sequence ID" value="KAJ2891376.1"/>
    <property type="molecule type" value="Genomic_DNA"/>
</dbReference>
<dbReference type="Proteomes" id="UP001201980">
    <property type="component" value="Unassembled WGS sequence"/>
</dbReference>
<protein>
    <submittedName>
        <fullName evidence="1">Uncharacterized protein</fullName>
    </submittedName>
</protein>
<keyword evidence="2" id="KW-1185">Reference proteome</keyword>
<evidence type="ECO:0000313" key="2">
    <source>
        <dbReference type="Proteomes" id="UP001201980"/>
    </source>
</evidence>
<organism evidence="1 2">
    <name type="scientific">Zalerion maritima</name>
    <dbReference type="NCBI Taxonomy" id="339359"/>
    <lineage>
        <taxon>Eukaryota</taxon>
        <taxon>Fungi</taxon>
        <taxon>Dikarya</taxon>
        <taxon>Ascomycota</taxon>
        <taxon>Pezizomycotina</taxon>
        <taxon>Sordariomycetes</taxon>
        <taxon>Lulworthiomycetidae</taxon>
        <taxon>Lulworthiales</taxon>
        <taxon>Lulworthiaceae</taxon>
        <taxon>Zalerion</taxon>
    </lineage>
</organism>
<gene>
    <name evidence="1" type="ORF">MKZ38_000516</name>
</gene>
<dbReference type="AlphaFoldDB" id="A0AAD5RF92"/>
<comment type="caution">
    <text evidence="1">The sequence shown here is derived from an EMBL/GenBank/DDBJ whole genome shotgun (WGS) entry which is preliminary data.</text>
</comment>
<sequence length="256" mass="28634">MSAFGNYKDNMTSVAGIEDYPQRFQLKLYHFFFSNVAPSLKAISDVIRSTEPKAGKRNGLVLENAKSFEKRQCIQILGASAAPDMKMPVSEQRAWERSYLDADSAACGCSGRTESDVRPHISFALADSSYCRSPQQIIAHKLVGIYSAFWWPWYVLLFGFEWDMCLNGLVDRHVEAQRVGALGDLASANVYGPRWSVRRDTHGGQFATFGICVCTAKLRKMERNSQLTVPSQHISAEIESMSVAHNEAIPGLLWEK</sequence>
<proteinExistence type="predicted"/>
<accession>A0AAD5RF92</accession>
<reference evidence="1" key="1">
    <citation type="submission" date="2022-07" db="EMBL/GenBank/DDBJ databases">
        <title>Draft genome sequence of Zalerion maritima ATCC 34329, a (micro)plastics degrading marine fungus.</title>
        <authorList>
            <person name="Paco A."/>
            <person name="Goncalves M.F.M."/>
            <person name="Rocha-Santos T.A.P."/>
            <person name="Alves A."/>
        </authorList>
    </citation>
    <scope>NUCLEOTIDE SEQUENCE</scope>
    <source>
        <strain evidence="1">ATCC 34329</strain>
    </source>
</reference>